<gene>
    <name evidence="1" type="ORF">GPUH_LOCUS16265</name>
</gene>
<dbReference type="Proteomes" id="UP000271098">
    <property type="component" value="Unassembled WGS sequence"/>
</dbReference>
<dbReference type="OrthoDB" id="10251230at2759"/>
<evidence type="ECO:0000313" key="3">
    <source>
        <dbReference type="WBParaSite" id="GPUH_0001628801-mRNA-1"/>
    </source>
</evidence>
<proteinExistence type="predicted"/>
<accession>A0A183E5M5</accession>
<dbReference type="AlphaFoldDB" id="A0A183E5M5"/>
<evidence type="ECO:0000313" key="1">
    <source>
        <dbReference type="EMBL" id="VDN27556.1"/>
    </source>
</evidence>
<protein>
    <submittedName>
        <fullName evidence="1 3">Uncharacterized protein</fullName>
    </submittedName>
</protein>
<name>A0A183E5M5_9BILA</name>
<sequence length="73" mass="8481">MDYGKSRGLSRITYGCTELVGPKQFVEQVRIYTYKSRTFREFSRPISGQRFCSAGETTNPSTIHLFVSMVNWY</sequence>
<reference evidence="1 2" key="2">
    <citation type="submission" date="2018-11" db="EMBL/GenBank/DDBJ databases">
        <authorList>
            <consortium name="Pathogen Informatics"/>
        </authorList>
    </citation>
    <scope>NUCLEOTIDE SEQUENCE [LARGE SCALE GENOMIC DNA]</scope>
</reference>
<organism evidence="3">
    <name type="scientific">Gongylonema pulchrum</name>
    <dbReference type="NCBI Taxonomy" id="637853"/>
    <lineage>
        <taxon>Eukaryota</taxon>
        <taxon>Metazoa</taxon>
        <taxon>Ecdysozoa</taxon>
        <taxon>Nematoda</taxon>
        <taxon>Chromadorea</taxon>
        <taxon>Rhabditida</taxon>
        <taxon>Spirurina</taxon>
        <taxon>Spiruromorpha</taxon>
        <taxon>Spiruroidea</taxon>
        <taxon>Gongylonematidae</taxon>
        <taxon>Gongylonema</taxon>
    </lineage>
</organism>
<dbReference type="WBParaSite" id="GPUH_0001628801-mRNA-1">
    <property type="protein sequence ID" value="GPUH_0001628801-mRNA-1"/>
    <property type="gene ID" value="GPUH_0001628801"/>
</dbReference>
<evidence type="ECO:0000313" key="2">
    <source>
        <dbReference type="Proteomes" id="UP000271098"/>
    </source>
</evidence>
<reference evidence="3" key="1">
    <citation type="submission" date="2016-06" db="UniProtKB">
        <authorList>
            <consortium name="WormBaseParasite"/>
        </authorList>
    </citation>
    <scope>IDENTIFICATION</scope>
</reference>
<dbReference type="EMBL" id="UYRT01083512">
    <property type="protein sequence ID" value="VDN27556.1"/>
    <property type="molecule type" value="Genomic_DNA"/>
</dbReference>
<keyword evidence="2" id="KW-1185">Reference proteome</keyword>